<feature type="transmembrane region" description="Helical" evidence="1">
    <location>
        <begin position="111"/>
        <end position="129"/>
    </location>
</feature>
<accession>A0A397QW14</accession>
<reference evidence="2 3" key="1">
    <citation type="submission" date="2018-08" db="EMBL/GenBank/DDBJ databases">
        <title>Genomic Encyclopedia of Archaeal and Bacterial Type Strains, Phase II (KMG-II): from individual species to whole genera.</title>
        <authorList>
            <person name="Goeker M."/>
        </authorList>
    </citation>
    <scope>NUCLEOTIDE SEQUENCE [LARGE SCALE GENOMIC DNA]</scope>
    <source>
        <strain evidence="2 3">ATCC 27112</strain>
    </source>
</reference>
<proteinExistence type="predicted"/>
<dbReference type="InParanoid" id="A0A397QW14"/>
<evidence type="ECO:0000256" key="1">
    <source>
        <dbReference type="SAM" id="Phobius"/>
    </source>
</evidence>
<keyword evidence="1" id="KW-0812">Transmembrane</keyword>
<gene>
    <name evidence="2" type="ORF">EI71_01675</name>
</gene>
<dbReference type="RefSeq" id="WP_119016762.1">
    <property type="nucleotide sequence ID" value="NZ_QXEV01000026.1"/>
</dbReference>
<dbReference type="AlphaFoldDB" id="A0A397QW14"/>
<feature type="transmembrane region" description="Helical" evidence="1">
    <location>
        <begin position="79"/>
        <end position="99"/>
    </location>
</feature>
<feature type="transmembrane region" description="Helical" evidence="1">
    <location>
        <begin position="53"/>
        <end position="74"/>
    </location>
</feature>
<protein>
    <submittedName>
        <fullName evidence="2">Uncharacterized protein</fullName>
    </submittedName>
</protein>
<sequence>MGNCKINGKVNPILILSYIGLFILAGYFESYVLILFVQEIGQMITYGYYTPHWIYVLFYIMYPIVLVSTIFAVLKKQKALWATILFFVSSIVFFGIGVYRVIGYASFDNVYILLISCLAIMSSIFAFVARPLVLNEQVTLEDNSNKEVHIMAEVKLDEPKFKEEKVDDFDEEEAQKKLAKLKKLYQQGLIREEEYKKYVDEIVSKL</sequence>
<feature type="transmembrane region" description="Helical" evidence="1">
    <location>
        <begin position="12"/>
        <end position="33"/>
    </location>
</feature>
<evidence type="ECO:0000313" key="3">
    <source>
        <dbReference type="Proteomes" id="UP000266506"/>
    </source>
</evidence>
<dbReference type="Proteomes" id="UP000266506">
    <property type="component" value="Unassembled WGS sequence"/>
</dbReference>
<keyword evidence="1" id="KW-1133">Transmembrane helix</keyword>
<organism evidence="2 3">
    <name type="scientific">Anaeroplasma bactoclasticum</name>
    <dbReference type="NCBI Taxonomy" id="2088"/>
    <lineage>
        <taxon>Bacteria</taxon>
        <taxon>Bacillati</taxon>
        <taxon>Mycoplasmatota</taxon>
        <taxon>Mollicutes</taxon>
        <taxon>Anaeroplasmatales</taxon>
        <taxon>Anaeroplasmataceae</taxon>
        <taxon>Anaeroplasma</taxon>
    </lineage>
</organism>
<name>A0A397QW14_9MOLU</name>
<evidence type="ECO:0000313" key="2">
    <source>
        <dbReference type="EMBL" id="RIA64979.1"/>
    </source>
</evidence>
<comment type="caution">
    <text evidence="2">The sequence shown here is derived from an EMBL/GenBank/DDBJ whole genome shotgun (WGS) entry which is preliminary data.</text>
</comment>
<keyword evidence="3" id="KW-1185">Reference proteome</keyword>
<dbReference type="EMBL" id="QXEV01000026">
    <property type="protein sequence ID" value="RIA64979.1"/>
    <property type="molecule type" value="Genomic_DNA"/>
</dbReference>
<keyword evidence="1" id="KW-0472">Membrane</keyword>